<evidence type="ECO:0000256" key="4">
    <source>
        <dbReference type="ARBA" id="ARBA00023136"/>
    </source>
</evidence>
<dbReference type="RefSeq" id="WP_117176057.1">
    <property type="nucleotide sequence ID" value="NZ_QFZK01000004.1"/>
</dbReference>
<dbReference type="OrthoDB" id="9150808at2"/>
<gene>
    <name evidence="8" type="ORF">DIC66_08395</name>
</gene>
<organism evidence="8 9">
    <name type="scientific">Rhodoferax lacus</name>
    <dbReference type="NCBI Taxonomy" id="2184758"/>
    <lineage>
        <taxon>Bacteria</taxon>
        <taxon>Pseudomonadati</taxon>
        <taxon>Pseudomonadota</taxon>
        <taxon>Betaproteobacteria</taxon>
        <taxon>Burkholderiales</taxon>
        <taxon>Comamonadaceae</taxon>
        <taxon>Rhodoferax</taxon>
    </lineage>
</organism>
<proteinExistence type="inferred from homology"/>
<evidence type="ECO:0000256" key="2">
    <source>
        <dbReference type="ARBA" id="ARBA00009646"/>
    </source>
</evidence>
<protein>
    <recommendedName>
        <fullName evidence="7">Beta/gamma crystallin 'Greek key' domain-containing protein</fullName>
    </recommendedName>
</protein>
<dbReference type="InterPro" id="IPR001064">
    <property type="entry name" value="Beta/gamma_crystallin"/>
</dbReference>
<accession>A0A3E1RCZ9</accession>
<evidence type="ECO:0000256" key="1">
    <source>
        <dbReference type="ARBA" id="ARBA00004370"/>
    </source>
</evidence>
<feature type="region of interest" description="Disordered" evidence="5">
    <location>
        <begin position="248"/>
        <end position="272"/>
    </location>
</feature>
<evidence type="ECO:0000259" key="7">
    <source>
        <dbReference type="PROSITE" id="PS50915"/>
    </source>
</evidence>
<dbReference type="Pfam" id="PF00030">
    <property type="entry name" value="Crystall"/>
    <property type="match status" value="1"/>
</dbReference>
<dbReference type="EMBL" id="QFZK01000004">
    <property type="protein sequence ID" value="RFO97153.1"/>
    <property type="molecule type" value="Genomic_DNA"/>
</dbReference>
<dbReference type="PANTHER" id="PTHR35603:SF2">
    <property type="entry name" value="OUTER MEMBRANE LIPOPROTEIN"/>
    <property type="match status" value="1"/>
</dbReference>
<dbReference type="AlphaFoldDB" id="A0A3E1RCZ9"/>
<keyword evidence="4" id="KW-0472">Membrane</keyword>
<dbReference type="Gene3D" id="2.60.20.10">
    <property type="entry name" value="Crystallins"/>
    <property type="match status" value="1"/>
</dbReference>
<dbReference type="GO" id="GO:0016020">
    <property type="term" value="C:membrane"/>
    <property type="evidence" value="ECO:0007669"/>
    <property type="project" value="UniProtKB-SubCell"/>
</dbReference>
<dbReference type="SMART" id="SM00247">
    <property type="entry name" value="XTALbg"/>
    <property type="match status" value="1"/>
</dbReference>
<dbReference type="InterPro" id="IPR051407">
    <property type="entry name" value="Bact_OM_lipoprot/Surf_antigen"/>
</dbReference>
<evidence type="ECO:0000313" key="8">
    <source>
        <dbReference type="EMBL" id="RFO97153.1"/>
    </source>
</evidence>
<comment type="similarity">
    <text evidence="2">Belongs to the beta/gamma-crystallin family.</text>
</comment>
<dbReference type="PANTHER" id="PTHR35603">
    <property type="match status" value="1"/>
</dbReference>
<keyword evidence="9" id="KW-1185">Reference proteome</keyword>
<feature type="domain" description="Beta/gamma crystallin 'Greek key'" evidence="7">
    <location>
        <begin position="67"/>
        <end position="108"/>
    </location>
</feature>
<feature type="signal peptide" evidence="6">
    <location>
        <begin position="1"/>
        <end position="26"/>
    </location>
</feature>
<reference evidence="8 9" key="1">
    <citation type="submission" date="2018-05" db="EMBL/GenBank/DDBJ databases">
        <title>Rhodoferax soyangensis sp.nov., isolated from an oligotrophic freshwater lake.</title>
        <authorList>
            <person name="Park M."/>
        </authorList>
    </citation>
    <scope>NUCLEOTIDE SEQUENCE [LARGE SCALE GENOMIC DNA]</scope>
    <source>
        <strain evidence="8 9">IMCC26218</strain>
    </source>
</reference>
<evidence type="ECO:0000256" key="3">
    <source>
        <dbReference type="ARBA" id="ARBA00022737"/>
    </source>
</evidence>
<comment type="caution">
    <text evidence="8">The sequence shown here is derived from an EMBL/GenBank/DDBJ whole genome shotgun (WGS) entry which is preliminary data.</text>
</comment>
<keyword evidence="6" id="KW-0732">Signal</keyword>
<feature type="chain" id="PRO_5017541234" description="Beta/gamma crystallin 'Greek key' domain-containing protein" evidence="6">
    <location>
        <begin position="27"/>
        <end position="272"/>
    </location>
</feature>
<sequence length="272" mass="29401">MKLSTKNNLALACGLAALTVSTIAAAQITFYENDDFRGRSFAASSWVNDFTRYGFNDRASSAIISGGRWEVCEDVRFEGRCVVLRPGNYDSLRSMGMNDRISSVRPAAAGMQRPPPMPEAQPVYEYQRRPSERIREVPVSSVRAVVGPPEERCWVERQQVAGGQREPNVGGAIAGALIGGILGHQVGGGVGKDIATAGGVVAGGVIGSRIGNQESAPSTRDVRRCESTPSTTPAYWDVTYIFRGQPHHVQMRNDPGRTISVNGNGEPREPRR</sequence>
<dbReference type="SUPFAM" id="SSF49695">
    <property type="entry name" value="gamma-Crystallin-like"/>
    <property type="match status" value="1"/>
</dbReference>
<evidence type="ECO:0000256" key="6">
    <source>
        <dbReference type="SAM" id="SignalP"/>
    </source>
</evidence>
<comment type="subcellular location">
    <subcellularLocation>
        <location evidence="1">Membrane</location>
    </subcellularLocation>
</comment>
<dbReference type="Proteomes" id="UP000260665">
    <property type="component" value="Unassembled WGS sequence"/>
</dbReference>
<name>A0A3E1RCZ9_9BURK</name>
<dbReference type="InterPro" id="IPR011024">
    <property type="entry name" value="G_crystallin-like"/>
</dbReference>
<evidence type="ECO:0000256" key="5">
    <source>
        <dbReference type="SAM" id="MobiDB-lite"/>
    </source>
</evidence>
<keyword evidence="3" id="KW-0677">Repeat</keyword>
<evidence type="ECO:0000313" key="9">
    <source>
        <dbReference type="Proteomes" id="UP000260665"/>
    </source>
</evidence>
<dbReference type="PROSITE" id="PS50915">
    <property type="entry name" value="CRYSTALLIN_BETA_GAMMA"/>
    <property type="match status" value="1"/>
</dbReference>